<sequence length="222" mass="24005">MVRLPTAHSCVISMLIVVTRVLGCGVMPPGQASTRSFTVTGFTLPVSMAYSGDANVRARVSGIATSKEAATGFVSRLVLDVLEQRGRSALLSDAIISNILGQLNVRINYEPLECKAVALDTEVTMEIMPMDGKLPHCTIVSSTVTGTCPKRNQMPCKLDMVGQEIVPVSTNHTTISGTLMTTNIIMANWSRQMWQSVINRAFRILATRPFGSHFFSAVVTVT</sequence>
<evidence type="ECO:0000313" key="3">
    <source>
        <dbReference type="Proteomes" id="UP001196413"/>
    </source>
</evidence>
<evidence type="ECO:0008006" key="4">
    <source>
        <dbReference type="Google" id="ProtNLM"/>
    </source>
</evidence>
<evidence type="ECO:0000256" key="1">
    <source>
        <dbReference type="SAM" id="SignalP"/>
    </source>
</evidence>
<protein>
    <recommendedName>
        <fullName evidence="4">Secreted protein</fullName>
    </recommendedName>
</protein>
<evidence type="ECO:0000313" key="2">
    <source>
        <dbReference type="EMBL" id="KAJ1358258.1"/>
    </source>
</evidence>
<feature type="signal peptide" evidence="1">
    <location>
        <begin position="1"/>
        <end position="23"/>
    </location>
</feature>
<name>A0AAD5QN26_PARTN</name>
<accession>A0AAD5QN26</accession>
<proteinExistence type="predicted"/>
<dbReference type="Proteomes" id="UP001196413">
    <property type="component" value="Unassembled WGS sequence"/>
</dbReference>
<keyword evidence="3" id="KW-1185">Reference proteome</keyword>
<organism evidence="2 3">
    <name type="scientific">Parelaphostrongylus tenuis</name>
    <name type="common">Meningeal worm</name>
    <dbReference type="NCBI Taxonomy" id="148309"/>
    <lineage>
        <taxon>Eukaryota</taxon>
        <taxon>Metazoa</taxon>
        <taxon>Ecdysozoa</taxon>
        <taxon>Nematoda</taxon>
        <taxon>Chromadorea</taxon>
        <taxon>Rhabditida</taxon>
        <taxon>Rhabditina</taxon>
        <taxon>Rhabditomorpha</taxon>
        <taxon>Strongyloidea</taxon>
        <taxon>Metastrongylidae</taxon>
        <taxon>Parelaphostrongylus</taxon>
    </lineage>
</organism>
<keyword evidence="1" id="KW-0732">Signal</keyword>
<feature type="chain" id="PRO_5042135139" description="Secreted protein" evidence="1">
    <location>
        <begin position="24"/>
        <end position="222"/>
    </location>
</feature>
<reference evidence="2" key="1">
    <citation type="submission" date="2021-06" db="EMBL/GenBank/DDBJ databases">
        <title>Parelaphostrongylus tenuis whole genome reference sequence.</title>
        <authorList>
            <person name="Garwood T.J."/>
            <person name="Larsen P.A."/>
            <person name="Fountain-Jones N.M."/>
            <person name="Garbe J.R."/>
            <person name="Macchietto M.G."/>
            <person name="Kania S.A."/>
            <person name="Gerhold R.W."/>
            <person name="Richards J.E."/>
            <person name="Wolf T.M."/>
        </authorList>
    </citation>
    <scope>NUCLEOTIDE SEQUENCE</scope>
    <source>
        <strain evidence="2">MNPRO001-30</strain>
        <tissue evidence="2">Meninges</tissue>
    </source>
</reference>
<dbReference type="AlphaFoldDB" id="A0AAD5QN26"/>
<gene>
    <name evidence="2" type="ORF">KIN20_016646</name>
</gene>
<comment type="caution">
    <text evidence="2">The sequence shown here is derived from an EMBL/GenBank/DDBJ whole genome shotgun (WGS) entry which is preliminary data.</text>
</comment>
<dbReference type="EMBL" id="JAHQIW010003345">
    <property type="protein sequence ID" value="KAJ1358258.1"/>
    <property type="molecule type" value="Genomic_DNA"/>
</dbReference>